<proteinExistence type="predicted"/>
<dbReference type="AlphaFoldDB" id="A0A369QPQ8"/>
<dbReference type="SUPFAM" id="SSF54427">
    <property type="entry name" value="NTF2-like"/>
    <property type="match status" value="1"/>
</dbReference>
<keyword evidence="2" id="KW-1185">Reference proteome</keyword>
<comment type="caution">
    <text evidence="1">The sequence shown here is derived from an EMBL/GenBank/DDBJ whole genome shotgun (WGS) entry which is preliminary data.</text>
</comment>
<evidence type="ECO:0000313" key="2">
    <source>
        <dbReference type="Proteomes" id="UP000253919"/>
    </source>
</evidence>
<dbReference type="InterPro" id="IPR032710">
    <property type="entry name" value="NTF2-like_dom_sf"/>
</dbReference>
<organism evidence="1 2">
    <name type="scientific">Adhaeribacter pallidiroseus</name>
    <dbReference type="NCBI Taxonomy" id="2072847"/>
    <lineage>
        <taxon>Bacteria</taxon>
        <taxon>Pseudomonadati</taxon>
        <taxon>Bacteroidota</taxon>
        <taxon>Cytophagia</taxon>
        <taxon>Cytophagales</taxon>
        <taxon>Hymenobacteraceae</taxon>
        <taxon>Adhaeribacter</taxon>
    </lineage>
</organism>
<gene>
    <name evidence="1" type="ORF">AHMF7616_02810</name>
</gene>
<dbReference type="Proteomes" id="UP000253919">
    <property type="component" value="Unassembled WGS sequence"/>
</dbReference>
<dbReference type="Gene3D" id="3.10.450.50">
    <property type="match status" value="1"/>
</dbReference>
<sequence>MLAHYTADFVIETPLALLLVDESNGRLASKEAVKAYWEMGLKKIPNLEFKILNVLTGINALTIYYLNKATNQKAAEILFFNEDRKVCKAFVHYS</sequence>
<evidence type="ECO:0000313" key="1">
    <source>
        <dbReference type="EMBL" id="RDC64198.1"/>
    </source>
</evidence>
<name>A0A369QPQ8_9BACT</name>
<protein>
    <submittedName>
        <fullName evidence="1">Uncharacterized protein</fullName>
    </submittedName>
</protein>
<dbReference type="EMBL" id="QASA01000001">
    <property type="protein sequence ID" value="RDC64198.1"/>
    <property type="molecule type" value="Genomic_DNA"/>
</dbReference>
<dbReference type="OrthoDB" id="333383at2"/>
<reference evidence="1 2" key="1">
    <citation type="submission" date="2018-04" db="EMBL/GenBank/DDBJ databases">
        <title>Adhaeribacter sp. HMF7616 genome sequencing and assembly.</title>
        <authorList>
            <person name="Kang H."/>
            <person name="Kang J."/>
            <person name="Cha I."/>
            <person name="Kim H."/>
            <person name="Joh K."/>
        </authorList>
    </citation>
    <scope>NUCLEOTIDE SEQUENCE [LARGE SCALE GENOMIC DNA]</scope>
    <source>
        <strain evidence="1 2">HMF7616</strain>
    </source>
</reference>
<accession>A0A369QPQ8</accession>